<evidence type="ECO:0000313" key="1">
    <source>
        <dbReference type="EMBL" id="CAD5327282.1"/>
    </source>
</evidence>
<proteinExistence type="predicted"/>
<accession>A0A7G2EVG4</accession>
<dbReference type="EMBL" id="LR881469">
    <property type="protein sequence ID" value="CAD5327282.1"/>
    <property type="molecule type" value="Genomic_DNA"/>
</dbReference>
<dbReference type="AlphaFoldDB" id="A0A7G2EVG4"/>
<dbReference type="Proteomes" id="UP000516314">
    <property type="component" value="Chromosome 4"/>
</dbReference>
<gene>
    <name evidence="1" type="ORF">AT9943_LOCUS14990</name>
</gene>
<evidence type="ECO:0000313" key="2">
    <source>
        <dbReference type="Proteomes" id="UP000516314"/>
    </source>
</evidence>
<sequence>MKKTSLKRTFKDDFFLEANLHLGLLPEKKKEIPRKKIIIGFKFLRRLRQKYVIIER</sequence>
<protein>
    <submittedName>
        <fullName evidence="1">(thale cress) hypothetical protein</fullName>
    </submittedName>
</protein>
<reference evidence="1 2" key="1">
    <citation type="submission" date="2020-09" db="EMBL/GenBank/DDBJ databases">
        <authorList>
            <person name="Ashkenazy H."/>
        </authorList>
    </citation>
    <scope>NUCLEOTIDE SEQUENCE [LARGE SCALE GENOMIC DNA]</scope>
    <source>
        <strain evidence="2">cv. Cdm-0</strain>
    </source>
</reference>
<name>A0A7G2EVG4_ARATH</name>
<organism evidence="1 2">
    <name type="scientific">Arabidopsis thaliana</name>
    <name type="common">Mouse-ear cress</name>
    <dbReference type="NCBI Taxonomy" id="3702"/>
    <lineage>
        <taxon>Eukaryota</taxon>
        <taxon>Viridiplantae</taxon>
        <taxon>Streptophyta</taxon>
        <taxon>Embryophyta</taxon>
        <taxon>Tracheophyta</taxon>
        <taxon>Spermatophyta</taxon>
        <taxon>Magnoliopsida</taxon>
        <taxon>eudicotyledons</taxon>
        <taxon>Gunneridae</taxon>
        <taxon>Pentapetalae</taxon>
        <taxon>rosids</taxon>
        <taxon>malvids</taxon>
        <taxon>Brassicales</taxon>
        <taxon>Brassicaceae</taxon>
        <taxon>Camelineae</taxon>
        <taxon>Arabidopsis</taxon>
    </lineage>
</organism>